<dbReference type="EMBL" id="JARJLR010000270">
    <property type="protein sequence ID" value="MDF3843339.1"/>
    <property type="molecule type" value="Genomic_DNA"/>
</dbReference>
<evidence type="ECO:0000313" key="2">
    <source>
        <dbReference type="EMBL" id="MDF3843339.1"/>
    </source>
</evidence>
<feature type="region of interest" description="Disordered" evidence="1">
    <location>
        <begin position="71"/>
        <end position="90"/>
    </location>
</feature>
<sequence>MIQLVKEQLVDSFASTEAAHSTPTSYFVKRYFQNFSFLLNRLRFRSAGASRQREAHSTAIKLAVKHLSDLPFGSLPEQLSNPKATSESPA</sequence>
<comment type="caution">
    <text evidence="2">The sequence shown here is derived from an EMBL/GenBank/DDBJ whole genome shotgun (WGS) entry which is preliminary data.</text>
</comment>
<name>A0AAW6P8B6_9PSED</name>
<proteinExistence type="predicted"/>
<dbReference type="RefSeq" id="WP_276215007.1">
    <property type="nucleotide sequence ID" value="NZ_JARJLR010000270.1"/>
</dbReference>
<feature type="compositionally biased region" description="Polar residues" evidence="1">
    <location>
        <begin position="77"/>
        <end position="90"/>
    </location>
</feature>
<dbReference type="Proteomes" id="UP001220662">
    <property type="component" value="Unassembled WGS sequence"/>
</dbReference>
<dbReference type="AlphaFoldDB" id="A0AAW6P8B6"/>
<reference evidence="2" key="1">
    <citation type="submission" date="2023-03" db="EMBL/GenBank/DDBJ databases">
        <title>Draft assemblies of triclosan tolerant bacteria isolated from returned activated sludge.</title>
        <authorList>
            <person name="Van Hamelsveld S."/>
        </authorList>
    </citation>
    <scope>NUCLEOTIDE SEQUENCE</scope>
    <source>
        <strain evidence="2">GW210015_S63</strain>
    </source>
</reference>
<protein>
    <submittedName>
        <fullName evidence="2">Uncharacterized protein</fullName>
    </submittedName>
</protein>
<gene>
    <name evidence="2" type="ORF">P3W55_16625</name>
</gene>
<evidence type="ECO:0000256" key="1">
    <source>
        <dbReference type="SAM" id="MobiDB-lite"/>
    </source>
</evidence>
<evidence type="ECO:0000313" key="3">
    <source>
        <dbReference type="Proteomes" id="UP001220662"/>
    </source>
</evidence>
<accession>A0AAW6P8B6</accession>
<organism evidence="2 3">
    <name type="scientific">Pseudomonas citronellolis</name>
    <dbReference type="NCBI Taxonomy" id="53408"/>
    <lineage>
        <taxon>Bacteria</taxon>
        <taxon>Pseudomonadati</taxon>
        <taxon>Pseudomonadota</taxon>
        <taxon>Gammaproteobacteria</taxon>
        <taxon>Pseudomonadales</taxon>
        <taxon>Pseudomonadaceae</taxon>
        <taxon>Pseudomonas</taxon>
    </lineage>
</organism>